<proteinExistence type="predicted"/>
<protein>
    <submittedName>
        <fullName evidence="1">Uncharacterized protein</fullName>
    </submittedName>
</protein>
<comment type="caution">
    <text evidence="1">The sequence shown here is derived from an EMBL/GenBank/DDBJ whole genome shotgun (WGS) entry which is preliminary data.</text>
</comment>
<evidence type="ECO:0000313" key="1">
    <source>
        <dbReference type="EMBL" id="MBO8436171.1"/>
    </source>
</evidence>
<gene>
    <name evidence="1" type="ORF">IAA97_04260</name>
</gene>
<reference evidence="1" key="2">
    <citation type="journal article" date="2021" name="PeerJ">
        <title>Extensive microbial diversity within the chicken gut microbiome revealed by metagenomics and culture.</title>
        <authorList>
            <person name="Gilroy R."/>
            <person name="Ravi A."/>
            <person name="Getino M."/>
            <person name="Pursley I."/>
            <person name="Horton D.L."/>
            <person name="Alikhan N.F."/>
            <person name="Baker D."/>
            <person name="Gharbi K."/>
            <person name="Hall N."/>
            <person name="Watson M."/>
            <person name="Adriaenssens E.M."/>
            <person name="Foster-Nyarko E."/>
            <person name="Jarju S."/>
            <person name="Secka A."/>
            <person name="Antonio M."/>
            <person name="Oren A."/>
            <person name="Chaudhuri R.R."/>
            <person name="La Ragione R."/>
            <person name="Hildebrand F."/>
            <person name="Pallen M.J."/>
        </authorList>
    </citation>
    <scope>NUCLEOTIDE SEQUENCE</scope>
    <source>
        <strain evidence="1">7293</strain>
    </source>
</reference>
<dbReference type="EMBL" id="JADIMT010000053">
    <property type="protein sequence ID" value="MBO8436171.1"/>
    <property type="molecule type" value="Genomic_DNA"/>
</dbReference>
<reference evidence="1" key="1">
    <citation type="submission" date="2020-10" db="EMBL/GenBank/DDBJ databases">
        <authorList>
            <person name="Gilroy R."/>
        </authorList>
    </citation>
    <scope>NUCLEOTIDE SEQUENCE</scope>
    <source>
        <strain evidence="1">7293</strain>
    </source>
</reference>
<dbReference type="Proteomes" id="UP000823615">
    <property type="component" value="Unassembled WGS sequence"/>
</dbReference>
<sequence>MNNMLKAVRLQAYGYRDDEYFFLNPSVESGMPSCLL</sequence>
<dbReference type="AlphaFoldDB" id="A0A9D9E0X9"/>
<evidence type="ECO:0000313" key="2">
    <source>
        <dbReference type="Proteomes" id="UP000823615"/>
    </source>
</evidence>
<name>A0A9D9E0X9_9SPIO</name>
<accession>A0A9D9E0X9</accession>
<organism evidence="1 2">
    <name type="scientific">Candidatus Ornithospirochaeta stercoripullorum</name>
    <dbReference type="NCBI Taxonomy" id="2840899"/>
    <lineage>
        <taxon>Bacteria</taxon>
        <taxon>Pseudomonadati</taxon>
        <taxon>Spirochaetota</taxon>
        <taxon>Spirochaetia</taxon>
        <taxon>Spirochaetales</taxon>
        <taxon>Spirochaetaceae</taxon>
        <taxon>Spirochaetaceae incertae sedis</taxon>
        <taxon>Candidatus Ornithospirochaeta</taxon>
    </lineage>
</organism>